<evidence type="ECO:0000313" key="3">
    <source>
        <dbReference type="EMBL" id="KAJ7646766.1"/>
    </source>
</evidence>
<organism evidence="3 4">
    <name type="scientific">Roridomyces roridus</name>
    <dbReference type="NCBI Taxonomy" id="1738132"/>
    <lineage>
        <taxon>Eukaryota</taxon>
        <taxon>Fungi</taxon>
        <taxon>Dikarya</taxon>
        <taxon>Basidiomycota</taxon>
        <taxon>Agaricomycotina</taxon>
        <taxon>Agaricomycetes</taxon>
        <taxon>Agaricomycetidae</taxon>
        <taxon>Agaricales</taxon>
        <taxon>Marasmiineae</taxon>
        <taxon>Mycenaceae</taxon>
        <taxon>Roridomyces</taxon>
    </lineage>
</organism>
<reference evidence="3" key="1">
    <citation type="submission" date="2023-03" db="EMBL/GenBank/DDBJ databases">
        <title>Massive genome expansion in bonnet fungi (Mycena s.s.) driven by repeated elements and novel gene families across ecological guilds.</title>
        <authorList>
            <consortium name="Lawrence Berkeley National Laboratory"/>
            <person name="Harder C.B."/>
            <person name="Miyauchi S."/>
            <person name="Viragh M."/>
            <person name="Kuo A."/>
            <person name="Thoen E."/>
            <person name="Andreopoulos B."/>
            <person name="Lu D."/>
            <person name="Skrede I."/>
            <person name="Drula E."/>
            <person name="Henrissat B."/>
            <person name="Morin E."/>
            <person name="Kohler A."/>
            <person name="Barry K."/>
            <person name="LaButti K."/>
            <person name="Morin E."/>
            <person name="Salamov A."/>
            <person name="Lipzen A."/>
            <person name="Mereny Z."/>
            <person name="Hegedus B."/>
            <person name="Baldrian P."/>
            <person name="Stursova M."/>
            <person name="Weitz H."/>
            <person name="Taylor A."/>
            <person name="Grigoriev I.V."/>
            <person name="Nagy L.G."/>
            <person name="Martin F."/>
            <person name="Kauserud H."/>
        </authorList>
    </citation>
    <scope>NUCLEOTIDE SEQUENCE</scope>
    <source>
        <strain evidence="3">9284</strain>
    </source>
</reference>
<dbReference type="Proteomes" id="UP001221142">
    <property type="component" value="Unassembled WGS sequence"/>
</dbReference>
<feature type="domain" description="DUF7918" evidence="2">
    <location>
        <begin position="7"/>
        <end position="153"/>
    </location>
</feature>
<dbReference type="AlphaFoldDB" id="A0AAD7CE72"/>
<feature type="region of interest" description="Disordered" evidence="1">
    <location>
        <begin position="155"/>
        <end position="181"/>
    </location>
</feature>
<gene>
    <name evidence="3" type="ORF">FB45DRAFT_891350</name>
</gene>
<proteinExistence type="predicted"/>
<dbReference type="InterPro" id="IPR057678">
    <property type="entry name" value="DUF7918"/>
</dbReference>
<evidence type="ECO:0000259" key="2">
    <source>
        <dbReference type="Pfam" id="PF25534"/>
    </source>
</evidence>
<dbReference type="Pfam" id="PF25534">
    <property type="entry name" value="DUF7918"/>
    <property type="match status" value="1"/>
</dbReference>
<name>A0AAD7CE72_9AGAR</name>
<evidence type="ECO:0000313" key="4">
    <source>
        <dbReference type="Proteomes" id="UP001221142"/>
    </source>
</evidence>
<evidence type="ECO:0000256" key="1">
    <source>
        <dbReference type="SAM" id="MobiDB-lite"/>
    </source>
</evidence>
<protein>
    <recommendedName>
        <fullName evidence="2">DUF7918 domain-containing protein</fullName>
    </recommendedName>
</protein>
<dbReference type="PANTHER" id="PTHR36223">
    <property type="entry name" value="BETA-LACTAMASE-TYPE TRANSPEPTIDASE FOLD DOMAIN CONTAINING PROTEIN"/>
    <property type="match status" value="1"/>
</dbReference>
<keyword evidence="4" id="KW-1185">Reference proteome</keyword>
<dbReference type="PANTHER" id="PTHR36223:SF5">
    <property type="entry name" value="BETA-LACTAMASE-TYPE TRANSPEPTIDASE FOLD DOMAIN CONTAINING PROTEIN"/>
    <property type="match status" value="1"/>
</dbReference>
<comment type="caution">
    <text evidence="3">The sequence shown here is derived from an EMBL/GenBank/DDBJ whole genome shotgun (WGS) entry which is preliminary data.</text>
</comment>
<dbReference type="EMBL" id="JARKIF010000002">
    <property type="protein sequence ID" value="KAJ7646766.1"/>
    <property type="molecule type" value="Genomic_DNA"/>
</dbReference>
<sequence length="250" mass="27695">MDTTGDIELDGNTFGGNVIHGDARFPYMTEKGGVTDGTMIRPFTFSSLALTDDDDFLGRALHEKLGTIELFIYPITVTGRSKSTYRSSEKLDNLTIHERSKKAVTQQITLGEPERSKEKPCSSITIRRRAPDLIRFCFKYRPLDVLQANGIAPAPKRDLVPSTGASSKVLGKRKAAPPTAAEEEVKALRERVNALEAMLVKEKDSSSSLVKKEKKPPVKVEGEVIDLTEEPRRKKRVKLEGISPEVIDLT</sequence>
<accession>A0AAD7CE72</accession>